<dbReference type="EMBL" id="VFQX01000035">
    <property type="protein sequence ID" value="KAF0977062.1"/>
    <property type="molecule type" value="Genomic_DNA"/>
</dbReference>
<dbReference type="VEuPathDB" id="AmoebaDB:NF0078140"/>
<accession>A0A6A5BQT4</accession>
<dbReference type="GeneID" id="68110933"/>
<name>A0A6A5BQT4_NAEFO</name>
<comment type="caution">
    <text evidence="1">The sequence shown here is derived from an EMBL/GenBank/DDBJ whole genome shotgun (WGS) entry which is preliminary data.</text>
</comment>
<evidence type="ECO:0000313" key="1">
    <source>
        <dbReference type="EMBL" id="KAF0977062.1"/>
    </source>
</evidence>
<dbReference type="VEuPathDB" id="AmoebaDB:NfTy_064920"/>
<gene>
    <name evidence="1" type="ORF">FDP41_003715</name>
</gene>
<organism evidence="1 2">
    <name type="scientific">Naegleria fowleri</name>
    <name type="common">Brain eating amoeba</name>
    <dbReference type="NCBI Taxonomy" id="5763"/>
    <lineage>
        <taxon>Eukaryota</taxon>
        <taxon>Discoba</taxon>
        <taxon>Heterolobosea</taxon>
        <taxon>Tetramitia</taxon>
        <taxon>Eutetramitia</taxon>
        <taxon>Vahlkampfiidae</taxon>
        <taxon>Naegleria</taxon>
    </lineage>
</organism>
<dbReference type="VEuPathDB" id="AmoebaDB:FDP41_003715"/>
<reference evidence="1 2" key="1">
    <citation type="journal article" date="2019" name="Sci. Rep.">
        <title>Nanopore sequencing improves the draft genome of the human pathogenic amoeba Naegleria fowleri.</title>
        <authorList>
            <person name="Liechti N."/>
            <person name="Schurch N."/>
            <person name="Bruggmann R."/>
            <person name="Wittwer M."/>
        </authorList>
    </citation>
    <scope>NUCLEOTIDE SEQUENCE [LARGE SCALE GENOMIC DNA]</scope>
    <source>
        <strain evidence="1 2">ATCC 30894</strain>
    </source>
</reference>
<dbReference type="OrthoDB" id="10515952at2759"/>
<evidence type="ECO:0000313" key="2">
    <source>
        <dbReference type="Proteomes" id="UP000444721"/>
    </source>
</evidence>
<protein>
    <submittedName>
        <fullName evidence="1">Uncharacterized protein</fullName>
    </submittedName>
</protein>
<keyword evidence="2" id="KW-1185">Reference proteome</keyword>
<dbReference type="Proteomes" id="UP000444721">
    <property type="component" value="Unassembled WGS sequence"/>
</dbReference>
<sequence length="284" mass="33239">MLCSIGAKLLDMYSDLKYENEYHSFLEFVCRRISTCNTGKKKYASEHYCKLLLDNVKLNLRPPILETHEYTEDLKCVLDKPFKTKYFEEDLVKFEKGDPKSIYKALHSVYSDKTFNLFFTRAHKLATIDRTALEKGYMLDLNERLVLLCNCIHNFHIILTKFKNSVSFSKGSRIFKNSILDIDAYDYAISNYVELILHPSNPSTSLITDFKERFYELFLGVVTKNYKDIEHAIKKTMLDEEKLSTFDNKDSMKKALHDILEFLSEKTEEIGKVQTRSGVFRECN</sequence>
<proteinExistence type="predicted"/>
<dbReference type="AlphaFoldDB" id="A0A6A5BQT4"/>
<dbReference type="RefSeq" id="XP_044561775.1">
    <property type="nucleotide sequence ID" value="XM_044707050.1"/>
</dbReference>